<dbReference type="InterPro" id="IPR038599">
    <property type="entry name" value="LAP1C-like_C_sf"/>
</dbReference>
<dbReference type="InterPro" id="IPR046753">
    <property type="entry name" value="TOIP1/2_C"/>
</dbReference>
<dbReference type="RefSeq" id="XP_028818970.1">
    <property type="nucleotide sequence ID" value="XM_028963137.1"/>
</dbReference>
<feature type="compositionally biased region" description="Basic and acidic residues" evidence="10">
    <location>
        <begin position="114"/>
        <end position="130"/>
    </location>
</feature>
<evidence type="ECO:0000256" key="8">
    <source>
        <dbReference type="ARBA" id="ARBA00023242"/>
    </source>
</evidence>
<evidence type="ECO:0000313" key="12">
    <source>
        <dbReference type="Ensembl" id="ENSDCDP00010030507.1"/>
    </source>
</evidence>
<dbReference type="GO" id="GO:0016020">
    <property type="term" value="C:membrane"/>
    <property type="evidence" value="ECO:0007669"/>
    <property type="project" value="TreeGrafter"/>
</dbReference>
<accession>A0AAY4CBP8</accession>
<feature type="compositionally biased region" description="Basic and acidic residues" evidence="10">
    <location>
        <begin position="243"/>
        <end position="255"/>
    </location>
</feature>
<proteinExistence type="inferred from homology"/>
<keyword evidence="6" id="KW-0472">Membrane</keyword>
<keyword evidence="4" id="KW-0812">Transmembrane</keyword>
<evidence type="ECO:0000256" key="1">
    <source>
        <dbReference type="ARBA" id="ARBA00004259"/>
    </source>
</evidence>
<dbReference type="InterPro" id="IPR008662">
    <property type="entry name" value="TOIP1/2"/>
</dbReference>
<dbReference type="Ensembl" id="ENSDCDT00010037881.1">
    <property type="protein sequence ID" value="ENSDCDP00010030507.1"/>
    <property type="gene ID" value="ENSDCDG00010019575.1"/>
</dbReference>
<reference evidence="12" key="3">
    <citation type="submission" date="2025-09" db="UniProtKB">
        <authorList>
            <consortium name="Ensembl"/>
        </authorList>
    </citation>
    <scope>IDENTIFICATION</scope>
</reference>
<evidence type="ECO:0000313" key="13">
    <source>
        <dbReference type="Proteomes" id="UP000694580"/>
    </source>
</evidence>
<feature type="region of interest" description="Disordered" evidence="10">
    <location>
        <begin position="1"/>
        <end position="149"/>
    </location>
</feature>
<evidence type="ECO:0000256" key="5">
    <source>
        <dbReference type="ARBA" id="ARBA00022989"/>
    </source>
</evidence>
<keyword evidence="5" id="KW-1133">Transmembrane helix</keyword>
<reference evidence="12" key="2">
    <citation type="submission" date="2025-08" db="UniProtKB">
        <authorList>
            <consortium name="Ensembl"/>
        </authorList>
    </citation>
    <scope>IDENTIFICATION</scope>
</reference>
<evidence type="ECO:0000256" key="2">
    <source>
        <dbReference type="ARBA" id="ARBA00007860"/>
    </source>
</evidence>
<keyword evidence="3" id="KW-0597">Phosphoprotein</keyword>
<evidence type="ECO:0000256" key="3">
    <source>
        <dbReference type="ARBA" id="ARBA00022553"/>
    </source>
</evidence>
<dbReference type="PANTHER" id="PTHR18843:SF7">
    <property type="entry name" value="LAMINA-ASSOCIATED POLYPEPTIDE 1B ISOFORM 1-RELATED"/>
    <property type="match status" value="1"/>
</dbReference>
<protein>
    <recommendedName>
        <fullName evidence="11">Torsin-1A-interacting protein 1/2 AAA+ activator domain-containing protein</fullName>
    </recommendedName>
</protein>
<dbReference type="PANTHER" id="PTHR18843">
    <property type="entry name" value="TORSIN-1A-INTERACTING PROTEIN"/>
    <property type="match status" value="1"/>
</dbReference>
<evidence type="ECO:0000256" key="6">
    <source>
        <dbReference type="ARBA" id="ARBA00023136"/>
    </source>
</evidence>
<dbReference type="AlphaFoldDB" id="A0AAY4CBP8"/>
<comment type="similarity">
    <text evidence="2">Belongs to the TOR1AIP family.</text>
</comment>
<organism evidence="12 13">
    <name type="scientific">Denticeps clupeoides</name>
    <name type="common">denticle herring</name>
    <dbReference type="NCBI Taxonomy" id="299321"/>
    <lineage>
        <taxon>Eukaryota</taxon>
        <taxon>Metazoa</taxon>
        <taxon>Chordata</taxon>
        <taxon>Craniata</taxon>
        <taxon>Vertebrata</taxon>
        <taxon>Euteleostomi</taxon>
        <taxon>Actinopterygii</taxon>
        <taxon>Neopterygii</taxon>
        <taxon>Teleostei</taxon>
        <taxon>Clupei</taxon>
        <taxon>Clupeiformes</taxon>
        <taxon>Denticipitoidei</taxon>
        <taxon>Denticipitidae</taxon>
        <taxon>Denticeps</taxon>
    </lineage>
</organism>
<dbReference type="GO" id="GO:0005635">
    <property type="term" value="C:nuclear envelope"/>
    <property type="evidence" value="ECO:0007669"/>
    <property type="project" value="UniProtKB-SubCell"/>
</dbReference>
<dbReference type="Pfam" id="PF05609">
    <property type="entry name" value="LAP1_C"/>
    <property type="match status" value="1"/>
</dbReference>
<dbReference type="Gene3D" id="3.40.50.12190">
    <property type="match status" value="1"/>
</dbReference>
<reference evidence="12 13" key="1">
    <citation type="submission" date="2020-06" db="EMBL/GenBank/DDBJ databases">
        <authorList>
            <consortium name="Wellcome Sanger Institute Data Sharing"/>
        </authorList>
    </citation>
    <scope>NUCLEOTIDE SEQUENCE [LARGE SCALE GENOMIC DNA]</scope>
</reference>
<dbReference type="GeneTree" id="ENSGT00390000012166"/>
<evidence type="ECO:0000256" key="7">
    <source>
        <dbReference type="ARBA" id="ARBA00023180"/>
    </source>
</evidence>
<gene>
    <name evidence="12" type="primary">LOC114769786</name>
</gene>
<evidence type="ECO:0000256" key="4">
    <source>
        <dbReference type="ARBA" id="ARBA00022692"/>
    </source>
</evidence>
<dbReference type="GeneID" id="114769786"/>
<name>A0AAY4CBP8_9TELE</name>
<dbReference type="GO" id="GO:0001671">
    <property type="term" value="F:ATPase activator activity"/>
    <property type="evidence" value="ECO:0007669"/>
    <property type="project" value="InterPro"/>
</dbReference>
<feature type="domain" description="Torsin-1A-interacting protein 1/2 AAA+ activator" evidence="11">
    <location>
        <begin position="293"/>
        <end position="520"/>
    </location>
</feature>
<keyword evidence="7" id="KW-0325">Glycoprotein</keyword>
<comment type="subcellular location">
    <subcellularLocation>
        <location evidence="9">Endomembrane system</location>
        <topology evidence="9">Single-pass membrane protein</topology>
    </subcellularLocation>
    <subcellularLocation>
        <location evidence="1">Nucleus envelope</location>
    </subcellularLocation>
</comment>
<dbReference type="Proteomes" id="UP000694580">
    <property type="component" value="Chromosome 19"/>
</dbReference>
<feature type="compositionally biased region" description="Basic and acidic residues" evidence="10">
    <location>
        <begin position="57"/>
        <end position="67"/>
    </location>
</feature>
<evidence type="ECO:0000256" key="9">
    <source>
        <dbReference type="ARBA" id="ARBA00037847"/>
    </source>
</evidence>
<evidence type="ECO:0000259" key="11">
    <source>
        <dbReference type="Pfam" id="PF05609"/>
    </source>
</evidence>
<dbReference type="GO" id="GO:0061024">
    <property type="term" value="P:membrane organization"/>
    <property type="evidence" value="ECO:0007669"/>
    <property type="project" value="TreeGrafter"/>
</dbReference>
<sequence length="521" mass="56991">MDDSSYSLPRGKGDSSSPAQSEEDGKTVSASGNGGDIAESSPDQRKRMTTMAEEEDTQSHKEEERHAVFSGEKIPELRPSVQQGERFMALPENREEGGRLSCVDDLITDLPTPDEDKQEARSSVEVKDSRSTTSQSVDLLNENPVCHDEDGKKIAEPLLAAVEEEGGGGKVVAKQRLYSAAGPPSQLLGVSEEHEESIRSQIEEERHCQDAEAMKRPSLVSLNEAIAPDEIYGEKEDEEEEERNIIRSGEGDHTPASDLSSAAPLNVPLGWMTAAALVGLLGILLLQILSSAPAVEEVTLSQVEVFKKEMQKVQSLFPNQERELWRRSKIHLQRHLQTAKPTEPVSLILVAGRGGETTLRCLASHLASAFSSALNSSVLQVDGASKAGMNSDEVKLELDGALRDAFGGKKLAAVIHRLEELPAGSTLIFYRYCDHENAAYKQAFLAFTVLLERGEELLSGASLGLVEEMVQDQLHHKFLSSDQPATFNRMDVDKLSGLWSRISHLILPVKAEEHMELHGCD</sequence>
<keyword evidence="13" id="KW-1185">Reference proteome</keyword>
<keyword evidence="8" id="KW-0539">Nucleus</keyword>
<evidence type="ECO:0000256" key="10">
    <source>
        <dbReference type="SAM" id="MobiDB-lite"/>
    </source>
</evidence>
<feature type="region of interest" description="Disordered" evidence="10">
    <location>
        <begin position="230"/>
        <end position="259"/>
    </location>
</feature>